<evidence type="ECO:0000256" key="1">
    <source>
        <dbReference type="SAM" id="Phobius"/>
    </source>
</evidence>
<feature type="transmembrane region" description="Helical" evidence="1">
    <location>
        <begin position="304"/>
        <end position="326"/>
    </location>
</feature>
<evidence type="ECO:0000313" key="4">
    <source>
        <dbReference type="Proteomes" id="UP000249135"/>
    </source>
</evidence>
<dbReference type="EMBL" id="QFPP01000103">
    <property type="protein sequence ID" value="PZQ75038.1"/>
    <property type="molecule type" value="Genomic_DNA"/>
</dbReference>
<keyword evidence="1" id="KW-0812">Transmembrane</keyword>
<sequence length="328" mass="34847">MMPGMRGMIPSSIALPLRALLLAWVLAALPGLGWAQPQSQSQAQAPSQAAQDAQDAAPLPDIADLRDQLAKLPTAADTSGDMRALMGQIAAIGAQADKFIAARTSQLNDLNARLGELGNPPPPGTSEDPDITRQRALLTKERNAVDADVRLARLVVVDAQQRGNDLLNKRRELFEAQISERSASPLGRTFWHDLAEAWPDDIDRLQALGAEIEAGAARAGQDAHRGPVLLTLALALVLITVGNLLAERGLVLLAQRLLPGGRLRRSLLVIAIVGANMLIVALALRTSVSTFDAHGLLGTQTRELAKVLSSSLLFITFVVSLGRALLAN</sequence>
<gene>
    <name evidence="3" type="ORF">DI563_10650</name>
</gene>
<feature type="transmembrane region" description="Helical" evidence="1">
    <location>
        <begin position="267"/>
        <end position="284"/>
    </location>
</feature>
<feature type="non-terminal residue" evidence="3">
    <location>
        <position position="328"/>
    </location>
</feature>
<protein>
    <submittedName>
        <fullName evidence="3">DUF3772 domain-containing protein</fullName>
    </submittedName>
</protein>
<reference evidence="3 4" key="1">
    <citation type="submission" date="2017-08" db="EMBL/GenBank/DDBJ databases">
        <title>Infants hospitalized years apart are colonized by the same room-sourced microbial strains.</title>
        <authorList>
            <person name="Brooks B."/>
            <person name="Olm M.R."/>
            <person name="Firek B.A."/>
            <person name="Baker R."/>
            <person name="Thomas B.C."/>
            <person name="Morowitz M.J."/>
            <person name="Banfield J.F."/>
        </authorList>
    </citation>
    <scope>NUCLEOTIDE SEQUENCE [LARGE SCALE GENOMIC DNA]</scope>
    <source>
        <strain evidence="3">S2_005_003_R2_41</strain>
    </source>
</reference>
<dbReference type="AlphaFoldDB" id="A0A2W5QCU3"/>
<organism evidence="3 4">
    <name type="scientific">Variovorax paradoxus</name>
    <dbReference type="NCBI Taxonomy" id="34073"/>
    <lineage>
        <taxon>Bacteria</taxon>
        <taxon>Pseudomonadati</taxon>
        <taxon>Pseudomonadota</taxon>
        <taxon>Betaproteobacteria</taxon>
        <taxon>Burkholderiales</taxon>
        <taxon>Comamonadaceae</taxon>
        <taxon>Variovorax</taxon>
    </lineage>
</organism>
<dbReference type="Pfam" id="PF12607">
    <property type="entry name" value="DUF3772"/>
    <property type="match status" value="1"/>
</dbReference>
<feature type="transmembrane region" description="Helical" evidence="1">
    <location>
        <begin position="228"/>
        <end position="246"/>
    </location>
</feature>
<evidence type="ECO:0000259" key="2">
    <source>
        <dbReference type="Pfam" id="PF12607"/>
    </source>
</evidence>
<name>A0A2W5QCU3_VARPD</name>
<comment type="caution">
    <text evidence="3">The sequence shown here is derived from an EMBL/GenBank/DDBJ whole genome shotgun (WGS) entry which is preliminary data.</text>
</comment>
<keyword evidence="1" id="KW-1133">Transmembrane helix</keyword>
<dbReference type="Proteomes" id="UP000249135">
    <property type="component" value="Unassembled WGS sequence"/>
</dbReference>
<proteinExistence type="predicted"/>
<evidence type="ECO:0000313" key="3">
    <source>
        <dbReference type="EMBL" id="PZQ75038.1"/>
    </source>
</evidence>
<keyword evidence="1" id="KW-0472">Membrane</keyword>
<feature type="domain" description="DUF3772" evidence="2">
    <location>
        <begin position="150"/>
        <end position="211"/>
    </location>
</feature>
<accession>A0A2W5QCU3</accession>
<dbReference type="InterPro" id="IPR022249">
    <property type="entry name" value="DUF3772"/>
</dbReference>